<dbReference type="eggNOG" id="COG2197">
    <property type="taxonomic scope" value="Bacteria"/>
</dbReference>
<organism evidence="5 6">
    <name type="scientific">Oceanicola granulosus (strain ATCC BAA-861 / DSM 15982 / KCTC 12143 / HTCC2516)</name>
    <dbReference type="NCBI Taxonomy" id="314256"/>
    <lineage>
        <taxon>Bacteria</taxon>
        <taxon>Pseudomonadati</taxon>
        <taxon>Pseudomonadota</taxon>
        <taxon>Alphaproteobacteria</taxon>
        <taxon>Rhodobacterales</taxon>
        <taxon>Roseobacteraceae</taxon>
        <taxon>Oceanicola</taxon>
    </lineage>
</organism>
<reference evidence="5 6" key="1">
    <citation type="journal article" date="2010" name="J. Bacteriol.">
        <title>Genome sequences of Oceanicola granulosus HTCC2516(T) and Oceanicola batsensis HTCC2597(TDelta).</title>
        <authorList>
            <person name="Thrash J.C."/>
            <person name="Cho J.C."/>
            <person name="Vergin K.L."/>
            <person name="Giovannoni S.J."/>
        </authorList>
    </citation>
    <scope>NUCLEOTIDE SEQUENCE [LARGE SCALE GENOMIC DNA]</scope>
    <source>
        <strain evidence="6">ATCC BAA-861 / DSM 15982 / KCTC 12143 / HTCC2516</strain>
    </source>
</reference>
<dbReference type="SUPFAM" id="SSF75516">
    <property type="entry name" value="Pheromone-binding domain of LuxR-like quorum-sensing transcription factors"/>
    <property type="match status" value="1"/>
</dbReference>
<evidence type="ECO:0000256" key="2">
    <source>
        <dbReference type="ARBA" id="ARBA00023125"/>
    </source>
</evidence>
<sequence length="161" mass="17894">MTADIEREVARLGELSNAGFAIACHIRFNRPDFLFQTYRRDWIDRYSDEGLVMHDPIVRWGFANEGWIRWAELDDPPGGVLERARAYDMKHGIALGHLWGGSRSVGGFARSDRDFTDAEAGAVANAMDALHRITLQAGRISPAVHAELRAMSIGYVHGASV</sequence>
<proteinExistence type="predicted"/>
<dbReference type="EMBL" id="AAOT01000005">
    <property type="protein sequence ID" value="EAR52227.1"/>
    <property type="molecule type" value="Genomic_DNA"/>
</dbReference>
<dbReference type="Gene3D" id="3.30.450.80">
    <property type="entry name" value="Transcription factor LuxR-like, autoinducer-binding domain"/>
    <property type="match status" value="1"/>
</dbReference>
<keyword evidence="3" id="KW-0804">Transcription</keyword>
<gene>
    <name evidence="5" type="ORF">OG2516_02284</name>
</gene>
<dbReference type="Pfam" id="PF03472">
    <property type="entry name" value="Autoind_bind"/>
    <property type="match status" value="1"/>
</dbReference>
<accession>Q2CHR7</accession>
<name>Q2CHR7_OCEGH</name>
<evidence type="ECO:0000313" key="5">
    <source>
        <dbReference type="EMBL" id="EAR52227.1"/>
    </source>
</evidence>
<dbReference type="HOGENOM" id="CLU_115406_1_0_5"/>
<evidence type="ECO:0000256" key="1">
    <source>
        <dbReference type="ARBA" id="ARBA00023015"/>
    </source>
</evidence>
<dbReference type="AlphaFoldDB" id="Q2CHR7"/>
<dbReference type="InterPro" id="IPR005143">
    <property type="entry name" value="TF_LuxR_autoind-bd_dom"/>
</dbReference>
<feature type="domain" description="Transcription factor LuxR-like autoinducer-binding" evidence="4">
    <location>
        <begin position="33"/>
        <end position="130"/>
    </location>
</feature>
<dbReference type="InterPro" id="IPR036693">
    <property type="entry name" value="TF_LuxR_autoind-bd_dom_sf"/>
</dbReference>
<protein>
    <submittedName>
        <fullName evidence="5">Possible LuxR family protein</fullName>
    </submittedName>
</protein>
<evidence type="ECO:0000313" key="6">
    <source>
        <dbReference type="Proteomes" id="UP000003635"/>
    </source>
</evidence>
<keyword evidence="6" id="KW-1185">Reference proteome</keyword>
<dbReference type="STRING" id="314256.OG2516_02284"/>
<dbReference type="Proteomes" id="UP000003635">
    <property type="component" value="Unassembled WGS sequence"/>
</dbReference>
<keyword evidence="2" id="KW-0238">DNA-binding</keyword>
<dbReference type="GO" id="GO:0003677">
    <property type="term" value="F:DNA binding"/>
    <property type="evidence" value="ECO:0007669"/>
    <property type="project" value="UniProtKB-KW"/>
</dbReference>
<comment type="caution">
    <text evidence="5">The sequence shown here is derived from an EMBL/GenBank/DDBJ whole genome shotgun (WGS) entry which is preliminary data.</text>
</comment>
<evidence type="ECO:0000256" key="3">
    <source>
        <dbReference type="ARBA" id="ARBA00023163"/>
    </source>
</evidence>
<keyword evidence="1" id="KW-0805">Transcription regulation</keyword>
<evidence type="ECO:0000259" key="4">
    <source>
        <dbReference type="Pfam" id="PF03472"/>
    </source>
</evidence>